<accession>A0A4V1L3I9</accession>
<sequence>MLTGKAPADANITTDANLDRHVLASILAAATMDGGSLLENVGLSCVELAALLQHYFPSTKISAAEQAAPPKGEDHEEIAMLRDLLLKHRSTQGDIGRWLAAMIARRAMEPDHLWEALGLRNRGELALVLSRHFGPLAAHNVKNMRWKRFFYRMLCENEGLVMCTTPVCDQCNEFNICFGEESGDSRLAERRRDVL</sequence>
<name>A0A4V1L3I9_9BRAD</name>
<evidence type="ECO:0000313" key="1">
    <source>
        <dbReference type="EMBL" id="RXH38134.1"/>
    </source>
</evidence>
<dbReference type="AlphaFoldDB" id="A0A4V1L3I9"/>
<keyword evidence="2" id="KW-1185">Reference proteome</keyword>
<dbReference type="InterPro" id="IPR006975">
    <property type="entry name" value="NifQ"/>
</dbReference>
<protein>
    <submittedName>
        <fullName evidence="1">Molybdenum processing protein</fullName>
    </submittedName>
</protein>
<dbReference type="GO" id="GO:0030151">
    <property type="term" value="F:molybdenum ion binding"/>
    <property type="evidence" value="ECO:0007669"/>
    <property type="project" value="InterPro"/>
</dbReference>
<gene>
    <name evidence="1" type="ORF">XH99_01850</name>
</gene>
<proteinExistence type="predicted"/>
<comment type="caution">
    <text evidence="1">The sequence shown here is derived from an EMBL/GenBank/DDBJ whole genome shotgun (WGS) entry which is preliminary data.</text>
</comment>
<evidence type="ECO:0000313" key="2">
    <source>
        <dbReference type="Proteomes" id="UP000289546"/>
    </source>
</evidence>
<dbReference type="Proteomes" id="UP000289546">
    <property type="component" value="Unassembled WGS sequence"/>
</dbReference>
<dbReference type="EMBL" id="LBJQ01000006">
    <property type="protein sequence ID" value="RXH38134.1"/>
    <property type="molecule type" value="Genomic_DNA"/>
</dbReference>
<organism evidence="1 2">
    <name type="scientific">Bradyrhizobium nanningense</name>
    <dbReference type="NCBI Taxonomy" id="1325118"/>
    <lineage>
        <taxon>Bacteria</taxon>
        <taxon>Pseudomonadati</taxon>
        <taxon>Pseudomonadota</taxon>
        <taxon>Alphaproteobacteria</taxon>
        <taxon>Hyphomicrobiales</taxon>
        <taxon>Nitrobacteraceae</taxon>
        <taxon>Bradyrhizobium</taxon>
    </lineage>
</organism>
<reference evidence="1 2" key="1">
    <citation type="submission" date="2015-04" db="EMBL/GenBank/DDBJ databases">
        <title>Comparative genomics of rhizobia nodulating Arachis hypogaea in China.</title>
        <authorList>
            <person name="Li Y."/>
        </authorList>
    </citation>
    <scope>NUCLEOTIDE SEQUENCE [LARGE SCALE GENOMIC DNA]</scope>
    <source>
        <strain evidence="1 2">CCBAU 51757</strain>
    </source>
</reference>
<dbReference type="Pfam" id="PF04891">
    <property type="entry name" value="NifQ"/>
    <property type="match status" value="1"/>
</dbReference>
<dbReference type="GO" id="GO:0009399">
    <property type="term" value="P:nitrogen fixation"/>
    <property type="evidence" value="ECO:0007669"/>
    <property type="project" value="InterPro"/>
</dbReference>